<dbReference type="AlphaFoldDB" id="A0A6G1GD07"/>
<evidence type="ECO:0000256" key="1">
    <source>
        <dbReference type="SAM" id="MobiDB-lite"/>
    </source>
</evidence>
<feature type="compositionally biased region" description="Basic and acidic residues" evidence="1">
    <location>
        <begin position="525"/>
        <end position="547"/>
    </location>
</feature>
<dbReference type="Proteomes" id="UP000504638">
    <property type="component" value="Unplaced"/>
</dbReference>
<feature type="region of interest" description="Disordered" evidence="1">
    <location>
        <begin position="469"/>
        <end position="550"/>
    </location>
</feature>
<dbReference type="OrthoDB" id="42525at2759"/>
<sequence length="848" mass="96157">MVAPALMDAQTSTAIAAIVIASLAFFIALAQVLQQYFQTGHSIRLCDSVVYGPLPGKGKRVWQRDQWRFRVIYSIPQICLDPSIWPSEAPSYAVGEHKLELIAENTKEEKQPDPLELEDSLVAIPVRHEWFSTTSSRSLTVPKASATPALKDMNAGEASWASFIRATESGCGDSVRYDVVTADADRVPSDLNTVPMLVSMREIIIMGLMAEMEVTKFSFSTRLLAMQGTIGSISSSHHPTLGLVLHFAPRPLRNGKHQRERALTPSLWRGYVSRWWLVRTWDSVAVAGKHYDSHRRRTSRKLDKRWRRDNLRNAEYVIHHPSHSDDLIWHRPGKEPDTAFVQQNDLDPKPVHKSTPSIIEEMKEAAWEETSYSIHAEATVRRHEHDGVWTFYLPKKAKDKIAPRKSIRATALSNEENTANEEREQQGKNTAREWTQYKAPLNGHRPSEADILGPKVSQGNLSEKVQEIYEPEPIQKLGRRATVEDATDQGEGDGEEADNTGLSHYTHFQIPAATDRSDTGGLVTDQRRSAAEARQAARDEAYHRQNPDKTIASKIYERDEKRQKVREKALKRELQRRRRNREREADIGLQDVCPFWWSQIDTIDGPWATPWKKNLGVPTEDALVGGIMVVLEALLGFLDEDSLVYVYPYSWQGAAFQHAVNFLTVEKRSSWPPYAINGQRGVIADGVLEGSLVSAFANPVPVLELLWSYEWQIADIYLWDHPLRLLNAEIVRIDAWLSYVGRLPEIIDGKGQLLDNVPALVQLLSEEFEQDFITLDQSAEGDGYQDIQSLVGNVLDFFIEDENLSEPEQLYLLVALLRTYKVCQCIQMGEDTKPLEEVILRDIQAYMV</sequence>
<accession>A0A6G1GD07</accession>
<reference evidence="4" key="2">
    <citation type="submission" date="2020-04" db="EMBL/GenBank/DDBJ databases">
        <authorList>
            <consortium name="NCBI Genome Project"/>
        </authorList>
    </citation>
    <scope>NUCLEOTIDE SEQUENCE</scope>
    <source>
        <strain evidence="4">CBS 781.70</strain>
    </source>
</reference>
<dbReference type="RefSeq" id="XP_033537412.1">
    <property type="nucleotide sequence ID" value="XM_033677946.1"/>
</dbReference>
<keyword evidence="3" id="KW-1185">Reference proteome</keyword>
<reference evidence="4" key="3">
    <citation type="submission" date="2025-04" db="UniProtKB">
        <authorList>
            <consortium name="RefSeq"/>
        </authorList>
    </citation>
    <scope>IDENTIFICATION</scope>
    <source>
        <strain evidence="4">CBS 781.70</strain>
    </source>
</reference>
<evidence type="ECO:0000313" key="4">
    <source>
        <dbReference type="RefSeq" id="XP_033537412.1"/>
    </source>
</evidence>
<dbReference type="GeneID" id="54418516"/>
<reference evidence="2 4" key="1">
    <citation type="submission" date="2020-01" db="EMBL/GenBank/DDBJ databases">
        <authorList>
            <consortium name="DOE Joint Genome Institute"/>
            <person name="Haridas S."/>
            <person name="Albert R."/>
            <person name="Binder M."/>
            <person name="Bloem J."/>
            <person name="Labutti K."/>
            <person name="Salamov A."/>
            <person name="Andreopoulos B."/>
            <person name="Baker S.E."/>
            <person name="Barry K."/>
            <person name="Bills G."/>
            <person name="Bluhm B.H."/>
            <person name="Cannon C."/>
            <person name="Castanera R."/>
            <person name="Culley D.E."/>
            <person name="Daum C."/>
            <person name="Ezra D."/>
            <person name="Gonzalez J.B."/>
            <person name="Henrissat B."/>
            <person name="Kuo A."/>
            <person name="Liang C."/>
            <person name="Lipzen A."/>
            <person name="Lutzoni F."/>
            <person name="Magnuson J."/>
            <person name="Mondo S."/>
            <person name="Nolan M."/>
            <person name="Ohm R."/>
            <person name="Pangilinan J."/>
            <person name="Park H.-J."/>
            <person name="Ramirez L."/>
            <person name="Alfaro M."/>
            <person name="Sun H."/>
            <person name="Tritt A."/>
            <person name="Yoshinaga Y."/>
            <person name="Zwiers L.-H."/>
            <person name="Turgeon B.G."/>
            <person name="Goodwin S.B."/>
            <person name="Spatafora J.W."/>
            <person name="Crous P.W."/>
            <person name="Grigoriev I.V."/>
        </authorList>
    </citation>
    <scope>NUCLEOTIDE SEQUENCE</scope>
    <source>
        <strain evidence="2 4">CBS 781.70</strain>
    </source>
</reference>
<evidence type="ECO:0000313" key="2">
    <source>
        <dbReference type="EMBL" id="KAF1815781.1"/>
    </source>
</evidence>
<feature type="compositionally biased region" description="Acidic residues" evidence="1">
    <location>
        <begin position="485"/>
        <end position="498"/>
    </location>
</feature>
<feature type="region of interest" description="Disordered" evidence="1">
    <location>
        <begin position="409"/>
        <end position="431"/>
    </location>
</feature>
<name>A0A6G1GD07_9PEZI</name>
<organism evidence="2">
    <name type="scientific">Eremomyces bilateralis CBS 781.70</name>
    <dbReference type="NCBI Taxonomy" id="1392243"/>
    <lineage>
        <taxon>Eukaryota</taxon>
        <taxon>Fungi</taxon>
        <taxon>Dikarya</taxon>
        <taxon>Ascomycota</taxon>
        <taxon>Pezizomycotina</taxon>
        <taxon>Dothideomycetes</taxon>
        <taxon>Dothideomycetes incertae sedis</taxon>
        <taxon>Eremomycetales</taxon>
        <taxon>Eremomycetaceae</taxon>
        <taxon>Eremomyces</taxon>
    </lineage>
</organism>
<proteinExistence type="predicted"/>
<dbReference type="EMBL" id="ML975151">
    <property type="protein sequence ID" value="KAF1815781.1"/>
    <property type="molecule type" value="Genomic_DNA"/>
</dbReference>
<gene>
    <name evidence="2 4" type="ORF">P152DRAFT_446800</name>
</gene>
<protein>
    <submittedName>
        <fullName evidence="2 4">Uncharacterized protein</fullName>
    </submittedName>
</protein>
<evidence type="ECO:0000313" key="3">
    <source>
        <dbReference type="Proteomes" id="UP000504638"/>
    </source>
</evidence>